<proteinExistence type="inferred from homology"/>
<dbReference type="Proteomes" id="UP001589619">
    <property type="component" value="Unassembled WGS sequence"/>
</dbReference>
<comment type="caution">
    <text evidence="2">The sequence shown here is derived from an EMBL/GenBank/DDBJ whole genome shotgun (WGS) entry which is preliminary data.</text>
</comment>
<accession>A0ABV5VTW9</accession>
<evidence type="ECO:0000313" key="3">
    <source>
        <dbReference type="Proteomes" id="UP001589619"/>
    </source>
</evidence>
<dbReference type="RefSeq" id="WP_344912389.1">
    <property type="nucleotide sequence ID" value="NZ_BAAAYO010000010.1"/>
</dbReference>
<keyword evidence="1" id="KW-0813">Transport</keyword>
<sequence length="239" mass="26786">MFNLVWGIFFVVVNFGLFLLCYRLFGRKGLYAWIGFATVLANIQVTKTIEMLGIVMTLGNTIYTSIYMATDLLNEKYGAKAAKQAVWFGFFSLLASTVMMQMALAFAPYTDELALEMQQAMASIFGLMPRLAAASLCAYFISQFLDVRVYSYLKIKFAGYNQLWLRTNGSTAVSQLVDSLVFCTIAFAGLYSLQVWLQILLTTYLFKFVITAASTPVMYLARSFKHAEDADAAEPRSGR</sequence>
<feature type="transmembrane region" description="Helical" evidence="1">
    <location>
        <begin position="52"/>
        <end position="73"/>
    </location>
</feature>
<keyword evidence="1" id="KW-1133">Transmembrane helix</keyword>
<dbReference type="PANTHER" id="PTHR34300">
    <property type="entry name" value="QUEUOSINE PRECURSOR TRANSPORTER-RELATED"/>
    <property type="match status" value="1"/>
</dbReference>
<evidence type="ECO:0000313" key="2">
    <source>
        <dbReference type="EMBL" id="MFB9751657.1"/>
    </source>
</evidence>
<dbReference type="InterPro" id="IPR003744">
    <property type="entry name" value="YhhQ"/>
</dbReference>
<dbReference type="EMBL" id="JBHMAG010000007">
    <property type="protein sequence ID" value="MFB9751657.1"/>
    <property type="molecule type" value="Genomic_DNA"/>
</dbReference>
<keyword evidence="1" id="KW-0472">Membrane</keyword>
<feature type="transmembrane region" description="Helical" evidence="1">
    <location>
        <begin position="172"/>
        <end position="193"/>
    </location>
</feature>
<keyword evidence="1" id="KW-1003">Cell membrane</keyword>
<comment type="function">
    <text evidence="1">Involved in the import of queuosine (Q) precursors, required for Q precursor salvage.</text>
</comment>
<keyword evidence="3" id="KW-1185">Reference proteome</keyword>
<reference evidence="2 3" key="1">
    <citation type="submission" date="2024-09" db="EMBL/GenBank/DDBJ databases">
        <authorList>
            <person name="Sun Q."/>
            <person name="Mori K."/>
        </authorList>
    </citation>
    <scope>NUCLEOTIDE SEQUENCE [LARGE SCALE GENOMIC DNA]</scope>
    <source>
        <strain evidence="2 3">JCM 12520</strain>
    </source>
</reference>
<name>A0ABV5VTW9_9BACL</name>
<evidence type="ECO:0000256" key="1">
    <source>
        <dbReference type="HAMAP-Rule" id="MF_02088"/>
    </source>
</evidence>
<dbReference type="NCBIfam" id="TIGR00697">
    <property type="entry name" value="queuosine precursor transporter"/>
    <property type="match status" value="1"/>
</dbReference>
<comment type="subcellular location">
    <subcellularLocation>
        <location evidence="1">Cell membrane</location>
        <topology evidence="1">Multi-pass membrane protein</topology>
    </subcellularLocation>
</comment>
<feature type="transmembrane region" description="Helical" evidence="1">
    <location>
        <begin position="85"/>
        <end position="107"/>
    </location>
</feature>
<keyword evidence="1" id="KW-0812">Transmembrane</keyword>
<organism evidence="2 3">
    <name type="scientific">Paenibacillus hodogayensis</name>
    <dbReference type="NCBI Taxonomy" id="279208"/>
    <lineage>
        <taxon>Bacteria</taxon>
        <taxon>Bacillati</taxon>
        <taxon>Bacillota</taxon>
        <taxon>Bacilli</taxon>
        <taxon>Bacillales</taxon>
        <taxon>Paenibacillaceae</taxon>
        <taxon>Paenibacillus</taxon>
    </lineage>
</organism>
<gene>
    <name evidence="2" type="ORF">ACFFNY_08740</name>
</gene>
<dbReference type="PANTHER" id="PTHR34300:SF2">
    <property type="entry name" value="QUEUOSINE PRECURSOR TRANSPORTER-RELATED"/>
    <property type="match status" value="1"/>
</dbReference>
<dbReference type="HAMAP" id="MF_02088">
    <property type="entry name" value="Q_prec_transport"/>
    <property type="match status" value="1"/>
</dbReference>
<protein>
    <recommendedName>
        <fullName evidence="1">Probable queuosine precursor transporter</fullName>
        <shortName evidence="1">Q precursor transporter</shortName>
    </recommendedName>
</protein>
<feature type="transmembrane region" description="Helical" evidence="1">
    <location>
        <begin position="199"/>
        <end position="221"/>
    </location>
</feature>
<feature type="transmembrane region" description="Helical" evidence="1">
    <location>
        <begin position="127"/>
        <end position="151"/>
    </location>
</feature>
<feature type="transmembrane region" description="Helical" evidence="1">
    <location>
        <begin position="6"/>
        <end position="25"/>
    </location>
</feature>
<dbReference type="Pfam" id="PF02592">
    <property type="entry name" value="Vut_1"/>
    <property type="match status" value="1"/>
</dbReference>
<comment type="similarity">
    <text evidence="1">Belongs to the vitamin uptake transporter (VUT/ECF) (TC 2.A.88) family. Q precursor transporter subfamily.</text>
</comment>